<keyword evidence="2" id="KW-1185">Reference proteome</keyword>
<sequence length="50" mass="5651">KNGNLFKANYELYSFTENGALQQLLITYINDLNAKAIAKRVVNSIAFKTE</sequence>
<dbReference type="STRING" id="762968.HMPREF9441_03970"/>
<dbReference type="HOGENOM" id="CLU_3111091_0_0_10"/>
<dbReference type="Proteomes" id="UP000003598">
    <property type="component" value="Unassembled WGS sequence"/>
</dbReference>
<evidence type="ECO:0000313" key="2">
    <source>
        <dbReference type="Proteomes" id="UP000003598"/>
    </source>
</evidence>
<name>G5SX42_9BACT</name>
<evidence type="ECO:0000313" key="1">
    <source>
        <dbReference type="EMBL" id="EHG98193.1"/>
    </source>
</evidence>
<protein>
    <submittedName>
        <fullName evidence="1">Uncharacterized protein</fullName>
    </submittedName>
</protein>
<proteinExistence type="predicted"/>
<organism evidence="1 2">
    <name type="scientific">Paraprevotella clara YIT 11840</name>
    <dbReference type="NCBI Taxonomy" id="762968"/>
    <lineage>
        <taxon>Bacteria</taxon>
        <taxon>Pseudomonadati</taxon>
        <taxon>Bacteroidota</taxon>
        <taxon>Bacteroidia</taxon>
        <taxon>Bacteroidales</taxon>
        <taxon>Prevotellaceae</taxon>
        <taxon>Paraprevotella</taxon>
    </lineage>
</organism>
<dbReference type="AlphaFoldDB" id="G5SX42"/>
<accession>G5SX42</accession>
<gene>
    <name evidence="1" type="ORF">HMPREF9441_03970</name>
</gene>
<dbReference type="EMBL" id="AFFY01000126">
    <property type="protein sequence ID" value="EHG98193.1"/>
    <property type="molecule type" value="Genomic_DNA"/>
</dbReference>
<feature type="non-terminal residue" evidence="1">
    <location>
        <position position="1"/>
    </location>
</feature>
<reference evidence="1 2" key="1">
    <citation type="submission" date="2011-03" db="EMBL/GenBank/DDBJ databases">
        <authorList>
            <person name="Weinstock G."/>
            <person name="Sodergren E."/>
            <person name="Clifton S."/>
            <person name="Fulton L."/>
            <person name="Fulton B."/>
            <person name="Courtney L."/>
            <person name="Fronick C."/>
            <person name="Harrison M."/>
            <person name="Strong C."/>
            <person name="Farmer C."/>
            <person name="Delahaunty K."/>
            <person name="Markovic C."/>
            <person name="Hall O."/>
            <person name="Minx P."/>
            <person name="Tomlinson C."/>
            <person name="Mitreva M."/>
            <person name="Hou S."/>
            <person name="Chen J."/>
            <person name="Wollam A."/>
            <person name="Pepin K.H."/>
            <person name="Johnson M."/>
            <person name="Bhonagiri V."/>
            <person name="Zhang X."/>
            <person name="Suruliraj S."/>
            <person name="Warren W."/>
            <person name="Chinwalla A."/>
            <person name="Mardis E.R."/>
            <person name="Wilson R.K."/>
        </authorList>
    </citation>
    <scope>NUCLEOTIDE SEQUENCE [LARGE SCALE GENOMIC DNA]</scope>
    <source>
        <strain evidence="1 2">YIT 11840</strain>
    </source>
</reference>
<comment type="caution">
    <text evidence="1">The sequence shown here is derived from an EMBL/GenBank/DDBJ whole genome shotgun (WGS) entry which is preliminary data.</text>
</comment>